<evidence type="ECO:0000313" key="1">
    <source>
        <dbReference type="EMBL" id="MBB3194403.1"/>
    </source>
</evidence>
<sequence>MSFELWKPSPPTRPIQSCSDADRKIGRRCWNLSAVQRAVVVGGLTVQLSRSAQASAEEELAWSRSDILRFIGCLHQARYNDSEWCLPGGKSNQRPMKADAYLMGFNRFRGVEHPAHEPWIYFKFTVRENALTLLVLSLHRSIY</sequence>
<evidence type="ECO:0000313" key="2">
    <source>
        <dbReference type="Proteomes" id="UP000574369"/>
    </source>
</evidence>
<protein>
    <submittedName>
        <fullName evidence="1">Uncharacterized protein</fullName>
    </submittedName>
</protein>
<comment type="caution">
    <text evidence="1">The sequence shown here is derived from an EMBL/GenBank/DDBJ whole genome shotgun (WGS) entry which is preliminary data.</text>
</comment>
<gene>
    <name evidence="1" type="ORF">FHS28_001788</name>
</gene>
<proteinExistence type="predicted"/>
<keyword evidence="2" id="KW-1185">Reference proteome</keyword>
<name>A0ABR6GQL6_9BURK</name>
<dbReference type="RefSeq" id="WP_184294423.1">
    <property type="nucleotide sequence ID" value="NZ_JACHXO010000002.1"/>
</dbReference>
<reference evidence="1 2" key="1">
    <citation type="submission" date="2020-08" db="EMBL/GenBank/DDBJ databases">
        <title>Genomic Encyclopedia of Type Strains, Phase III (KMG-III): the genomes of soil and plant-associated and newly described type strains.</title>
        <authorList>
            <person name="Whitman W."/>
        </authorList>
    </citation>
    <scope>NUCLEOTIDE SEQUENCE [LARGE SCALE GENOMIC DNA]</scope>
    <source>
        <strain evidence="1 2">CECT 7247</strain>
    </source>
</reference>
<organism evidence="1 2">
    <name type="scientific">Roseateles terrae</name>
    <dbReference type="NCBI Taxonomy" id="431060"/>
    <lineage>
        <taxon>Bacteria</taxon>
        <taxon>Pseudomonadati</taxon>
        <taxon>Pseudomonadota</taxon>
        <taxon>Betaproteobacteria</taxon>
        <taxon>Burkholderiales</taxon>
        <taxon>Sphaerotilaceae</taxon>
        <taxon>Roseateles</taxon>
    </lineage>
</organism>
<dbReference type="Proteomes" id="UP000574369">
    <property type="component" value="Unassembled WGS sequence"/>
</dbReference>
<accession>A0ABR6GQL6</accession>
<dbReference type="EMBL" id="JACHXO010000002">
    <property type="protein sequence ID" value="MBB3194403.1"/>
    <property type="molecule type" value="Genomic_DNA"/>
</dbReference>